<dbReference type="NCBIfam" id="TIGR03800">
    <property type="entry name" value="PLP_synth_Pdx2"/>
    <property type="match status" value="1"/>
</dbReference>
<dbReference type="eggNOG" id="COG0311">
    <property type="taxonomic scope" value="Bacteria"/>
</dbReference>
<dbReference type="Pfam" id="PF01174">
    <property type="entry name" value="SNO"/>
    <property type="match status" value="1"/>
</dbReference>
<dbReference type="FunFam" id="3.40.50.880:FF:000010">
    <property type="entry name" value="uncharacterized protein LOC100176842 isoform X2"/>
    <property type="match status" value="1"/>
</dbReference>
<evidence type="ECO:0000313" key="13">
    <source>
        <dbReference type="EMBL" id="KGF46747.1"/>
    </source>
</evidence>
<dbReference type="PIRSF" id="PIRSF005639">
    <property type="entry name" value="Glut_amidoT_SNO"/>
    <property type="match status" value="1"/>
</dbReference>
<feature type="binding site" evidence="10 12">
    <location>
        <begin position="135"/>
        <end position="136"/>
    </location>
    <ligand>
        <name>L-glutamine</name>
        <dbReference type="ChEBI" id="CHEBI:58359"/>
    </ligand>
</feature>
<evidence type="ECO:0000256" key="3">
    <source>
        <dbReference type="ARBA" id="ARBA00022898"/>
    </source>
</evidence>
<dbReference type="EMBL" id="JRNT01000028">
    <property type="protein sequence ID" value="KGF46747.1"/>
    <property type="molecule type" value="Genomic_DNA"/>
</dbReference>
<comment type="caution">
    <text evidence="13">The sequence shown here is derived from an EMBL/GenBank/DDBJ whole genome shotgun (WGS) entry which is preliminary data.</text>
</comment>
<comment type="catalytic activity">
    <reaction evidence="7 10">
        <text>L-glutamine + H2O = L-glutamate + NH4(+)</text>
        <dbReference type="Rhea" id="RHEA:15889"/>
        <dbReference type="ChEBI" id="CHEBI:15377"/>
        <dbReference type="ChEBI" id="CHEBI:28938"/>
        <dbReference type="ChEBI" id="CHEBI:29985"/>
        <dbReference type="ChEBI" id="CHEBI:58359"/>
        <dbReference type="EC" id="3.5.1.2"/>
    </reaction>
</comment>
<dbReference type="RefSeq" id="WP_038152987.1">
    <property type="nucleotide sequence ID" value="NZ_JRNT01000028.1"/>
</dbReference>
<dbReference type="GO" id="GO:0008614">
    <property type="term" value="P:pyridoxine metabolic process"/>
    <property type="evidence" value="ECO:0007669"/>
    <property type="project" value="TreeGrafter"/>
</dbReference>
<comment type="pathway">
    <text evidence="10">Cofactor biosynthesis; pyridoxal 5'-phosphate biosynthesis.</text>
</comment>
<keyword evidence="5 10" id="KW-0456">Lyase</keyword>
<evidence type="ECO:0000256" key="2">
    <source>
        <dbReference type="ARBA" id="ARBA00022801"/>
    </source>
</evidence>
<dbReference type="PROSITE" id="PS01236">
    <property type="entry name" value="PDXT_SNO_1"/>
    <property type="match status" value="1"/>
</dbReference>
<dbReference type="HAMAP" id="MF_01615">
    <property type="entry name" value="PdxT"/>
    <property type="match status" value="1"/>
</dbReference>
<evidence type="ECO:0000256" key="9">
    <source>
        <dbReference type="ARBA" id="ARBA00064749"/>
    </source>
</evidence>
<accession>A0A096BVJ3</accession>
<gene>
    <name evidence="10" type="primary">pdxT</name>
    <name evidence="13" type="ORF">HMPREF0872_07255</name>
</gene>
<comment type="catalytic activity">
    <reaction evidence="6 10">
        <text>aldehydo-D-ribose 5-phosphate + D-glyceraldehyde 3-phosphate + L-glutamine = pyridoxal 5'-phosphate + L-glutamate + phosphate + 3 H2O + H(+)</text>
        <dbReference type="Rhea" id="RHEA:31507"/>
        <dbReference type="ChEBI" id="CHEBI:15377"/>
        <dbReference type="ChEBI" id="CHEBI:15378"/>
        <dbReference type="ChEBI" id="CHEBI:29985"/>
        <dbReference type="ChEBI" id="CHEBI:43474"/>
        <dbReference type="ChEBI" id="CHEBI:58273"/>
        <dbReference type="ChEBI" id="CHEBI:58359"/>
        <dbReference type="ChEBI" id="CHEBI:59776"/>
        <dbReference type="ChEBI" id="CHEBI:597326"/>
        <dbReference type="EC" id="4.3.3.6"/>
    </reaction>
</comment>
<keyword evidence="14" id="KW-1185">Reference proteome</keyword>
<dbReference type="GO" id="GO:0006543">
    <property type="term" value="P:L-glutamine catabolic process"/>
    <property type="evidence" value="ECO:0007669"/>
    <property type="project" value="UniProtKB-UniRule"/>
</dbReference>
<dbReference type="AlphaFoldDB" id="A0A096BVJ3"/>
<dbReference type="UniPathway" id="UPA00245"/>
<protein>
    <recommendedName>
        <fullName evidence="10">Pyridoxal 5'-phosphate synthase subunit PdxT</fullName>
        <ecNumber evidence="10">4.3.3.6</ecNumber>
    </recommendedName>
    <alternativeName>
        <fullName evidence="10">Pdx2</fullName>
    </alternativeName>
    <alternativeName>
        <fullName evidence="10">Pyridoxal 5'-phosphate synthase glutaminase subunit</fullName>
        <ecNumber evidence="10">3.5.1.2</ecNumber>
    </alternativeName>
</protein>
<feature type="active site" description="Nucleophile" evidence="10 11">
    <location>
        <position position="81"/>
    </location>
</feature>
<keyword evidence="13" id="KW-0808">Transferase</keyword>
<feature type="binding site" evidence="10 12">
    <location>
        <position position="108"/>
    </location>
    <ligand>
        <name>L-glutamine</name>
        <dbReference type="ChEBI" id="CHEBI:58359"/>
    </ligand>
</feature>
<evidence type="ECO:0000313" key="14">
    <source>
        <dbReference type="Proteomes" id="UP000029628"/>
    </source>
</evidence>
<dbReference type="EC" id="3.5.1.2" evidence="10"/>
<dbReference type="PANTHER" id="PTHR31559:SF0">
    <property type="entry name" value="PYRIDOXAL 5'-PHOSPHATE SYNTHASE SUBUNIT SNO1-RELATED"/>
    <property type="match status" value="1"/>
</dbReference>
<dbReference type="SUPFAM" id="SSF52317">
    <property type="entry name" value="Class I glutamine amidotransferase-like"/>
    <property type="match status" value="1"/>
</dbReference>
<feature type="active site" description="Charge relay system" evidence="10 11">
    <location>
        <position position="173"/>
    </location>
</feature>
<proteinExistence type="inferred from homology"/>
<feature type="active site" description="Charge relay system" evidence="10 11">
    <location>
        <position position="171"/>
    </location>
</feature>
<evidence type="ECO:0000256" key="8">
    <source>
        <dbReference type="ARBA" id="ARBA00054599"/>
    </source>
</evidence>
<dbReference type="EC" id="4.3.3.6" evidence="10"/>
<dbReference type="InterPro" id="IPR021196">
    <property type="entry name" value="PdxT/SNO_CS"/>
</dbReference>
<evidence type="ECO:0000256" key="1">
    <source>
        <dbReference type="ARBA" id="ARBA00008345"/>
    </source>
</evidence>
<evidence type="ECO:0000256" key="5">
    <source>
        <dbReference type="ARBA" id="ARBA00023239"/>
    </source>
</evidence>
<dbReference type="InterPro" id="IPR002161">
    <property type="entry name" value="PdxT/SNO"/>
</dbReference>
<dbReference type="Gene3D" id="3.40.50.880">
    <property type="match status" value="1"/>
</dbReference>
<name>A0A096BVJ3_9FIRM</name>
<keyword evidence="2 10" id="KW-0378">Hydrolase</keyword>
<dbReference type="PANTHER" id="PTHR31559">
    <property type="entry name" value="PYRIDOXAL 5'-PHOSPHATE SYNTHASE SUBUNIT SNO"/>
    <property type="match status" value="1"/>
</dbReference>
<dbReference type="CDD" id="cd01749">
    <property type="entry name" value="GATase1_PB"/>
    <property type="match status" value="1"/>
</dbReference>
<evidence type="ECO:0000256" key="10">
    <source>
        <dbReference type="HAMAP-Rule" id="MF_01615"/>
    </source>
</evidence>
<keyword evidence="4 10" id="KW-0315">Glutamine amidotransferase</keyword>
<evidence type="ECO:0000256" key="12">
    <source>
        <dbReference type="PIRSR" id="PIRSR005639-2"/>
    </source>
</evidence>
<dbReference type="GO" id="GO:0016740">
    <property type="term" value="F:transferase activity"/>
    <property type="evidence" value="ECO:0007669"/>
    <property type="project" value="UniProtKB-KW"/>
</dbReference>
<evidence type="ECO:0000256" key="4">
    <source>
        <dbReference type="ARBA" id="ARBA00022962"/>
    </source>
</evidence>
<feature type="binding site" evidence="10 12">
    <location>
        <begin position="49"/>
        <end position="51"/>
    </location>
    <ligand>
        <name>L-glutamine</name>
        <dbReference type="ChEBI" id="CHEBI:58359"/>
    </ligand>
</feature>
<comment type="function">
    <text evidence="8 10">Catalyzes the hydrolysis of glutamine to glutamate and ammonia as part of the biosynthesis of pyridoxal 5'-phosphate. The resulting ammonia molecule is channeled to the active site of PdxS.</text>
</comment>
<comment type="subunit">
    <text evidence="9 10">In the presence of PdxS, forms a dodecamer of heterodimers. Only shows activity in the heterodimer.</text>
</comment>
<dbReference type="GO" id="GO:0005829">
    <property type="term" value="C:cytosol"/>
    <property type="evidence" value="ECO:0007669"/>
    <property type="project" value="TreeGrafter"/>
</dbReference>
<dbReference type="GO" id="GO:0042823">
    <property type="term" value="P:pyridoxal phosphate biosynthetic process"/>
    <property type="evidence" value="ECO:0007669"/>
    <property type="project" value="UniProtKB-UniRule"/>
</dbReference>
<dbReference type="PROSITE" id="PS51130">
    <property type="entry name" value="PDXT_SNO_2"/>
    <property type="match status" value="1"/>
</dbReference>
<keyword evidence="3 10" id="KW-0663">Pyridoxal phosphate</keyword>
<sequence length="187" mass="20659">MSKKIAVLALQGAFIEHERLLATLGVTTVELRQSQDVLQSYDGLILPGGESTVQGKLLRDMHMLEPLREQITQGLPTFGTCAGMILLSESTTNDRRSHLQTMPITVKRNAYGRQSSSFITTASVTHVGMVPMHFIRAPYIESVGSDVEVLATVDDMIVAAQYKKQLAVSFHPEVTDHTAMHEYFLSL</sequence>
<dbReference type="GO" id="GO:0036381">
    <property type="term" value="F:pyridoxal 5'-phosphate synthase (glutamine hydrolysing) activity"/>
    <property type="evidence" value="ECO:0007669"/>
    <property type="project" value="UniProtKB-UniRule"/>
</dbReference>
<dbReference type="Proteomes" id="UP000029628">
    <property type="component" value="Unassembled WGS sequence"/>
</dbReference>
<dbReference type="InterPro" id="IPR029062">
    <property type="entry name" value="Class_I_gatase-like"/>
</dbReference>
<evidence type="ECO:0000256" key="6">
    <source>
        <dbReference type="ARBA" id="ARBA00047992"/>
    </source>
</evidence>
<evidence type="ECO:0000256" key="7">
    <source>
        <dbReference type="ARBA" id="ARBA00049534"/>
    </source>
</evidence>
<evidence type="ECO:0000256" key="11">
    <source>
        <dbReference type="PIRSR" id="PIRSR005639-1"/>
    </source>
</evidence>
<dbReference type="PROSITE" id="PS51273">
    <property type="entry name" value="GATASE_TYPE_1"/>
    <property type="match status" value="1"/>
</dbReference>
<dbReference type="GO" id="GO:1903600">
    <property type="term" value="C:glutaminase complex"/>
    <property type="evidence" value="ECO:0007669"/>
    <property type="project" value="TreeGrafter"/>
</dbReference>
<reference evidence="13 14" key="1">
    <citation type="submission" date="2014-07" db="EMBL/GenBank/DDBJ databases">
        <authorList>
            <person name="McCorrison J."/>
            <person name="Sanka R."/>
            <person name="Torralba M."/>
            <person name="Gillis M."/>
            <person name="Haft D.H."/>
            <person name="Methe B."/>
            <person name="Sutton G."/>
            <person name="Nelson K.E."/>
        </authorList>
    </citation>
    <scope>NUCLEOTIDE SEQUENCE [LARGE SCALE GENOMIC DNA]</scope>
    <source>
        <strain evidence="13 14">DNF00314</strain>
    </source>
</reference>
<comment type="similarity">
    <text evidence="1 10">Belongs to the glutaminase PdxT/SNO family.</text>
</comment>
<organism evidence="13 14">
    <name type="scientific">Veillonella montpellierensis DNF00314</name>
    <dbReference type="NCBI Taxonomy" id="1401067"/>
    <lineage>
        <taxon>Bacteria</taxon>
        <taxon>Bacillati</taxon>
        <taxon>Bacillota</taxon>
        <taxon>Negativicutes</taxon>
        <taxon>Veillonellales</taxon>
        <taxon>Veillonellaceae</taxon>
        <taxon>Veillonella</taxon>
    </lineage>
</organism>
<dbReference type="GO" id="GO:0004359">
    <property type="term" value="F:glutaminase activity"/>
    <property type="evidence" value="ECO:0007669"/>
    <property type="project" value="UniProtKB-UniRule"/>
</dbReference>